<feature type="compositionally biased region" description="Polar residues" evidence="1">
    <location>
        <begin position="65"/>
        <end position="76"/>
    </location>
</feature>
<feature type="region of interest" description="Disordered" evidence="1">
    <location>
        <begin position="43"/>
        <end position="76"/>
    </location>
</feature>
<feature type="region of interest" description="Disordered" evidence="1">
    <location>
        <begin position="1"/>
        <end position="27"/>
    </location>
</feature>
<feature type="compositionally biased region" description="Basic and acidic residues" evidence="1">
    <location>
        <begin position="175"/>
        <end position="186"/>
    </location>
</feature>
<evidence type="ECO:0000256" key="1">
    <source>
        <dbReference type="SAM" id="MobiDB-lite"/>
    </source>
</evidence>
<dbReference type="Proteomes" id="UP000294555">
    <property type="component" value="Unassembled WGS sequence"/>
</dbReference>
<organism evidence="2 3">
    <name type="scientific">Sodalis ligni</name>
    <dbReference type="NCBI Taxonomy" id="2697027"/>
    <lineage>
        <taxon>Bacteria</taxon>
        <taxon>Pseudomonadati</taxon>
        <taxon>Pseudomonadota</taxon>
        <taxon>Gammaproteobacteria</taxon>
        <taxon>Enterobacterales</taxon>
        <taxon>Bruguierivoracaceae</taxon>
        <taxon>Sodalis</taxon>
    </lineage>
</organism>
<evidence type="ECO:0000313" key="2">
    <source>
        <dbReference type="EMBL" id="TCL07388.1"/>
    </source>
</evidence>
<dbReference type="EMBL" id="SJOI01000001">
    <property type="protein sequence ID" value="TCL07388.1"/>
    <property type="molecule type" value="Genomic_DNA"/>
</dbReference>
<dbReference type="Gene3D" id="6.10.290.10">
    <property type="match status" value="1"/>
</dbReference>
<keyword evidence="3" id="KW-1185">Reference proteome</keyword>
<comment type="caution">
    <text evidence="2">The sequence shown here is derived from an EMBL/GenBank/DDBJ whole genome shotgun (WGS) entry which is preliminary data.</text>
</comment>
<gene>
    <name evidence="2" type="ORF">EZJ58_5712</name>
</gene>
<reference evidence="2 3" key="1">
    <citation type="submission" date="2019-02" db="EMBL/GenBank/DDBJ databases">
        <title>Investigation of anaerobic lignin degradation for improved lignocellulosic biofuels.</title>
        <authorList>
            <person name="Deangelis K."/>
        </authorList>
    </citation>
    <scope>NUCLEOTIDE SEQUENCE [LARGE SCALE GENOMIC DNA]</scope>
    <source>
        <strain evidence="2 3">159R</strain>
    </source>
</reference>
<dbReference type="RefSeq" id="WP_132927566.1">
    <property type="nucleotide sequence ID" value="NZ_SJOI01000001.1"/>
</dbReference>
<proteinExistence type="predicted"/>
<feature type="compositionally biased region" description="Polar residues" evidence="1">
    <location>
        <begin position="242"/>
        <end position="254"/>
    </location>
</feature>
<feature type="region of interest" description="Disordered" evidence="1">
    <location>
        <begin position="150"/>
        <end position="254"/>
    </location>
</feature>
<dbReference type="OrthoDB" id="8946715at2"/>
<feature type="compositionally biased region" description="Polar residues" evidence="1">
    <location>
        <begin position="159"/>
        <end position="174"/>
    </location>
</feature>
<dbReference type="AlphaFoldDB" id="A0A4V2Q3N1"/>
<name>A0A4V2Q3N1_9GAMM</name>
<accession>A0A4V2Q3N1</accession>
<evidence type="ECO:0000313" key="3">
    <source>
        <dbReference type="Proteomes" id="UP000294555"/>
    </source>
</evidence>
<sequence length="376" mass="41692">MNNNTISLTETSPYQHNNEPVNHETQSPLASMANAANIVLEGPGSTAGQPFDAPSAALNLHQAGSPGSSHQDTDGQTVLIDEESRKLENKARQCALEAIQAQKTQQQLIAQAAFRAREKRASRHLTGETPKPAQRLSFISVDQRGDALLPGNVKAPSLSDEQSAFASSDATLRTQAHDDVQEDRAASHVTLRKQKPVPQPRLSTPAPLPSRLSPQPQRLHEVSRSPLQRPVSLKAESELDKTSLTAHQPPSFQSTFSQGVMRENLEELKKAFISTLGMREKEVKDFNDLRINYKDNLDLILQEKHDALKKMIEFLKRGKIYKNESIILNSLIRIRLAAKDLSGFYEAIANDAEVLMALEGWPESIDKDLMCLQLFK</sequence>
<protein>
    <submittedName>
        <fullName evidence="2">Uncharacterized protein</fullName>
    </submittedName>
</protein>